<keyword evidence="3" id="KW-1185">Reference proteome</keyword>
<feature type="compositionally biased region" description="Basic residues" evidence="1">
    <location>
        <begin position="1"/>
        <end position="10"/>
    </location>
</feature>
<feature type="compositionally biased region" description="Basic and acidic residues" evidence="1">
    <location>
        <begin position="313"/>
        <end position="327"/>
    </location>
</feature>
<feature type="compositionally biased region" description="Polar residues" evidence="1">
    <location>
        <begin position="126"/>
        <end position="136"/>
    </location>
</feature>
<feature type="region of interest" description="Disordered" evidence="1">
    <location>
        <begin position="125"/>
        <end position="157"/>
    </location>
</feature>
<feature type="compositionally biased region" description="Acidic residues" evidence="1">
    <location>
        <begin position="299"/>
        <end position="308"/>
    </location>
</feature>
<evidence type="ECO:0008006" key="4">
    <source>
        <dbReference type="Google" id="ProtNLM"/>
    </source>
</evidence>
<feature type="compositionally biased region" description="Basic and acidic residues" evidence="1">
    <location>
        <begin position="339"/>
        <end position="371"/>
    </location>
</feature>
<reference evidence="2 3" key="1">
    <citation type="journal article" date="2015" name="Biotechnol. Biofuels">
        <title>Enhanced degradation of softwood versus hardwood by the white-rot fungus Pycnoporus coccineus.</title>
        <authorList>
            <person name="Couturier M."/>
            <person name="Navarro D."/>
            <person name="Chevret D."/>
            <person name="Henrissat B."/>
            <person name="Piumi F."/>
            <person name="Ruiz-Duenas F.J."/>
            <person name="Martinez A.T."/>
            <person name="Grigoriev I.V."/>
            <person name="Riley R."/>
            <person name="Lipzen A."/>
            <person name="Berrin J.G."/>
            <person name="Master E.R."/>
            <person name="Rosso M.N."/>
        </authorList>
    </citation>
    <scope>NUCLEOTIDE SEQUENCE [LARGE SCALE GENOMIC DNA]</scope>
    <source>
        <strain evidence="2 3">BRFM310</strain>
    </source>
</reference>
<evidence type="ECO:0000313" key="2">
    <source>
        <dbReference type="EMBL" id="OSC98590.1"/>
    </source>
</evidence>
<dbReference type="OrthoDB" id="2552978at2759"/>
<organism evidence="2 3">
    <name type="scientific">Trametes coccinea (strain BRFM310)</name>
    <name type="common">Pycnoporus coccineus</name>
    <dbReference type="NCBI Taxonomy" id="1353009"/>
    <lineage>
        <taxon>Eukaryota</taxon>
        <taxon>Fungi</taxon>
        <taxon>Dikarya</taxon>
        <taxon>Basidiomycota</taxon>
        <taxon>Agaricomycotina</taxon>
        <taxon>Agaricomycetes</taxon>
        <taxon>Polyporales</taxon>
        <taxon>Polyporaceae</taxon>
        <taxon>Trametes</taxon>
    </lineage>
</organism>
<name>A0A1Y2IDW4_TRAC3</name>
<feature type="region of interest" description="Disordered" evidence="1">
    <location>
        <begin position="292"/>
        <end position="371"/>
    </location>
</feature>
<dbReference type="Proteomes" id="UP000193067">
    <property type="component" value="Unassembled WGS sequence"/>
</dbReference>
<dbReference type="STRING" id="1353009.A0A1Y2IDW4"/>
<protein>
    <recommendedName>
        <fullName evidence="4">SURP motif domain-containing protein</fullName>
    </recommendedName>
</protein>
<sequence>MASSTRKRKQRQYEHKSPEMSGPSDTMLRIQAHEADLLRGPRAVAAARSLEVMRREENGRAVLEPGDGLIRWAGGGTHAEEDDFAEDHFRLGSSDQTETKAAGQDDTEGTWVDRYDARLLLHALPETTSTKASATSLEPDIPDGWSDLPSDAEDTFFLSPEEVDDYRREKRRRIIHEDRESRLRALKAEREEEAEDPRENWGGSDEEPDEGQLELMRRTASHVLASPNPAQLEMRILANHGADPRFAFLRGRWSRAWRLTKTKTRIDIESGKSQNSKTKETVTMPAAGVAAIGGLGEYGDSDEEEESGADQTHPTDTRINQPERDTPVEENNVPAVSDDDLKAARRARAREWAEKRRVAQGGGDRDKGLDS</sequence>
<feature type="region of interest" description="Disordered" evidence="1">
    <location>
        <begin position="179"/>
        <end position="214"/>
    </location>
</feature>
<dbReference type="EMBL" id="KZ084136">
    <property type="protein sequence ID" value="OSC98590.1"/>
    <property type="molecule type" value="Genomic_DNA"/>
</dbReference>
<dbReference type="AlphaFoldDB" id="A0A1Y2IDW4"/>
<accession>A0A1Y2IDW4</accession>
<feature type="compositionally biased region" description="Basic and acidic residues" evidence="1">
    <location>
        <begin position="179"/>
        <end position="190"/>
    </location>
</feature>
<feature type="region of interest" description="Disordered" evidence="1">
    <location>
        <begin position="1"/>
        <end position="27"/>
    </location>
</feature>
<gene>
    <name evidence="2" type="ORF">PYCCODRAFT_974484</name>
</gene>
<proteinExistence type="predicted"/>
<evidence type="ECO:0000256" key="1">
    <source>
        <dbReference type="SAM" id="MobiDB-lite"/>
    </source>
</evidence>
<evidence type="ECO:0000313" key="3">
    <source>
        <dbReference type="Proteomes" id="UP000193067"/>
    </source>
</evidence>